<reference evidence="21 22" key="1">
    <citation type="journal article" date="2017" name="Int. J. Syst. Evol. Microbiol.">
        <title>Rouxiella badensis sp. nov. and Rouxiella silvae sp. nov. isolated from peat bog soil in Germany and emendation of the genus description.</title>
        <authorList>
            <person name="Le Fleche-Mateos A."/>
            <person name="Kugler J.H."/>
            <person name="Hansen S.H."/>
            <person name="Syldatk C."/>
            <person name="Hausmann R."/>
            <person name="Lomprez F."/>
            <person name="Vandenbogaert M."/>
            <person name="Manuguerra J.C."/>
            <person name="Grimont P.A."/>
        </authorList>
    </citation>
    <scope>NUCLEOTIDE SEQUENCE [LARGE SCALE GENOMIC DNA]</scope>
    <source>
        <strain evidence="21 22">213</strain>
    </source>
</reference>
<evidence type="ECO:0000256" key="5">
    <source>
        <dbReference type="ARBA" id="ARBA00022519"/>
    </source>
</evidence>
<dbReference type="SMART" id="SM00062">
    <property type="entry name" value="PBPb"/>
    <property type="match status" value="1"/>
</dbReference>
<dbReference type="Gene3D" id="3.30.565.10">
    <property type="entry name" value="Histidine kinase-like ATPase, C-terminal domain"/>
    <property type="match status" value="1"/>
</dbReference>
<evidence type="ECO:0000313" key="22">
    <source>
        <dbReference type="Proteomes" id="UP000192722"/>
    </source>
</evidence>
<keyword evidence="10" id="KW-0067">ATP-binding</keyword>
<keyword evidence="13 16" id="KW-0472">Membrane</keyword>
<dbReference type="CDD" id="cd17546">
    <property type="entry name" value="REC_hyHK_CKI1_RcsC-like"/>
    <property type="match status" value="1"/>
</dbReference>
<dbReference type="SUPFAM" id="SSF53850">
    <property type="entry name" value="Periplasmic binding protein-like II"/>
    <property type="match status" value="1"/>
</dbReference>
<comment type="catalytic activity">
    <reaction evidence="1">
        <text>ATP + protein L-histidine = ADP + protein N-phospho-L-histidine.</text>
        <dbReference type="EC" id="2.7.13.3"/>
    </reaction>
</comment>
<keyword evidence="17" id="KW-0732">Signal</keyword>
<name>A0ABX3U3Y3_9GAMM</name>
<feature type="domain" description="HPt" evidence="20">
    <location>
        <begin position="819"/>
        <end position="915"/>
    </location>
</feature>
<keyword evidence="10" id="KW-0547">Nucleotide-binding</keyword>
<feature type="domain" description="Histidine kinase" evidence="18">
    <location>
        <begin position="444"/>
        <end position="660"/>
    </location>
</feature>
<evidence type="ECO:0000256" key="4">
    <source>
        <dbReference type="ARBA" id="ARBA00022475"/>
    </source>
</evidence>
<evidence type="ECO:0000256" key="2">
    <source>
        <dbReference type="ARBA" id="ARBA00004429"/>
    </source>
</evidence>
<evidence type="ECO:0000256" key="7">
    <source>
        <dbReference type="ARBA" id="ARBA00022679"/>
    </source>
</evidence>
<dbReference type="EC" id="2.7.13.3" evidence="3"/>
<dbReference type="SUPFAM" id="SSF47226">
    <property type="entry name" value="Histidine-containing phosphotransfer domain, HPT domain"/>
    <property type="match status" value="1"/>
</dbReference>
<dbReference type="Pfam" id="PF00072">
    <property type="entry name" value="Response_reg"/>
    <property type="match status" value="1"/>
</dbReference>
<evidence type="ECO:0000259" key="19">
    <source>
        <dbReference type="PROSITE" id="PS50110"/>
    </source>
</evidence>
<dbReference type="CDD" id="cd00082">
    <property type="entry name" value="HisKA"/>
    <property type="match status" value="1"/>
</dbReference>
<keyword evidence="4" id="KW-1003">Cell membrane</keyword>
<feature type="signal peptide" evidence="17">
    <location>
        <begin position="1"/>
        <end position="21"/>
    </location>
</feature>
<proteinExistence type="predicted"/>
<dbReference type="InterPro" id="IPR001638">
    <property type="entry name" value="Solute-binding_3/MltF_N"/>
</dbReference>
<dbReference type="PANTHER" id="PTHR43047:SF72">
    <property type="entry name" value="OSMOSENSING HISTIDINE PROTEIN KINASE SLN1"/>
    <property type="match status" value="1"/>
</dbReference>
<dbReference type="Pfam" id="PF01627">
    <property type="entry name" value="Hpt"/>
    <property type="match status" value="1"/>
</dbReference>
<keyword evidence="11 16" id="KW-1133">Transmembrane helix</keyword>
<dbReference type="SUPFAM" id="SSF52172">
    <property type="entry name" value="CheY-like"/>
    <property type="match status" value="1"/>
</dbReference>
<evidence type="ECO:0000256" key="13">
    <source>
        <dbReference type="ARBA" id="ARBA00023136"/>
    </source>
</evidence>
<feature type="modified residue" description="Phosphohistidine" evidence="14">
    <location>
        <position position="858"/>
    </location>
</feature>
<evidence type="ECO:0000259" key="18">
    <source>
        <dbReference type="PROSITE" id="PS50109"/>
    </source>
</evidence>
<dbReference type="Pfam" id="PF02518">
    <property type="entry name" value="HATPase_c"/>
    <property type="match status" value="1"/>
</dbReference>
<keyword evidence="7" id="KW-0808">Transferase</keyword>
<keyword evidence="22" id="KW-1185">Reference proteome</keyword>
<dbReference type="InterPro" id="IPR005467">
    <property type="entry name" value="His_kinase_dom"/>
</dbReference>
<dbReference type="InterPro" id="IPR001789">
    <property type="entry name" value="Sig_transdc_resp-reg_receiver"/>
</dbReference>
<organism evidence="21 22">
    <name type="scientific">Rouxiella silvae</name>
    <dbReference type="NCBI Taxonomy" id="1646373"/>
    <lineage>
        <taxon>Bacteria</taxon>
        <taxon>Pseudomonadati</taxon>
        <taxon>Pseudomonadota</taxon>
        <taxon>Gammaproteobacteria</taxon>
        <taxon>Enterobacterales</taxon>
        <taxon>Yersiniaceae</taxon>
        <taxon>Rouxiella</taxon>
    </lineage>
</organism>
<sequence>MSRLTVLFILTMLTCANAAQAASLRVGIDSVDVRYNEINTSIQDNNIEPALLTLLEKQLKQQDSVFNDFKIIPLKDHGKRNTLLAEKDLDAVFSESAFATLPGNLVETLPLFTTHWRMVSLSGRMAQGLDFSNLNDVRVIVVSDAPIEALKQRYPQITIIVSASLGDAVTLLKAGAADGVFCREQAANVLSENIFPGQLQVYHLDSLITRTHLLTRNDNPAALAALNQAIQRLPQEQVNNIISRNFTVQTLMNIVPLLQQNHRNFDNAAVIVAVIALFLIGILFTQILRRKKVERRLKDAIKFWETLLNSLSTPVMVSNSAAIITHVNHALCRSLQVEPAAVIGSAVEHFNQRFFANPALDTARLVEASLATEAQFFEGSYRQQNSQHSIAGWITPYSNTHLVPQGLVIGWYDMTERIRLEAQLAQALEEANAFSHEKSEFLARMSHEIRSPMNVIMGVLEIENQRINNSQSPISVAYNASRGLLRIIGDILDLSKIEAGEMKLKLAPVSLYSLLENAADAYQNLAERKGLRLDSDIESCFGQDYLLDEGKMVQILNNLLSNAVKYTQQGHIALAIKVIDLGDNTHQITLSVSDSGIGIKASLLPGIIKPYRQISSATPDSTGLGLTICHQLVTLMGGKLDITSQQNQGSTFTVTLGCQCVASATVATTQPAPITEGESCRLWIIDDLPANLLVMKLQLTALGHQVTTFDSAQEALKHLQQPATRRPDMILTDCQMPGMSGYEFATQVRLLEGDNTEHLPIVGCTANAFSDEETKCISAGMDGHLTKPMTQSDLKNCLHELLFNRHINLSEILTLASDKQPVIIKLIDELQKSSAEDLMLIESAWKENDLETMKSKIHRLKGNFALTHFEAGKHLCLMLETKLNHADSNIALPMMQLHHTTRQFIALLHKISPET</sequence>
<accession>A0ABX3U3Y3</accession>
<evidence type="ECO:0000259" key="20">
    <source>
        <dbReference type="PROSITE" id="PS50894"/>
    </source>
</evidence>
<evidence type="ECO:0000256" key="14">
    <source>
        <dbReference type="PROSITE-ProRule" id="PRU00110"/>
    </source>
</evidence>
<dbReference type="PRINTS" id="PR00344">
    <property type="entry name" value="BCTRLSENSOR"/>
</dbReference>
<evidence type="ECO:0000256" key="12">
    <source>
        <dbReference type="ARBA" id="ARBA00023012"/>
    </source>
</evidence>
<feature type="modified residue" description="4-aspartylphosphate" evidence="15">
    <location>
        <position position="733"/>
    </location>
</feature>
<dbReference type="Proteomes" id="UP000192722">
    <property type="component" value="Unassembled WGS sequence"/>
</dbReference>
<evidence type="ECO:0000256" key="10">
    <source>
        <dbReference type="ARBA" id="ARBA00022840"/>
    </source>
</evidence>
<feature type="chain" id="PRO_5046836886" description="histidine kinase" evidence="17">
    <location>
        <begin position="22"/>
        <end position="915"/>
    </location>
</feature>
<dbReference type="InterPro" id="IPR004358">
    <property type="entry name" value="Sig_transdc_His_kin-like_C"/>
</dbReference>
<dbReference type="SUPFAM" id="SSF55874">
    <property type="entry name" value="ATPase domain of HSP90 chaperone/DNA topoisomerase II/histidine kinase"/>
    <property type="match status" value="1"/>
</dbReference>
<dbReference type="Gene3D" id="3.40.50.2300">
    <property type="match status" value="1"/>
</dbReference>
<evidence type="ECO:0000256" key="16">
    <source>
        <dbReference type="SAM" id="Phobius"/>
    </source>
</evidence>
<evidence type="ECO:0000256" key="15">
    <source>
        <dbReference type="PROSITE-ProRule" id="PRU00169"/>
    </source>
</evidence>
<dbReference type="InterPro" id="IPR036890">
    <property type="entry name" value="HATPase_C_sf"/>
</dbReference>
<keyword evidence="8 16" id="KW-0812">Transmembrane</keyword>
<dbReference type="SMART" id="SM00388">
    <property type="entry name" value="HisKA"/>
    <property type="match status" value="1"/>
</dbReference>
<dbReference type="EMBL" id="MRWD01000009">
    <property type="protein sequence ID" value="ORJ22238.1"/>
    <property type="molecule type" value="Genomic_DNA"/>
</dbReference>
<evidence type="ECO:0000256" key="17">
    <source>
        <dbReference type="SAM" id="SignalP"/>
    </source>
</evidence>
<dbReference type="InterPro" id="IPR003661">
    <property type="entry name" value="HisK_dim/P_dom"/>
</dbReference>
<evidence type="ECO:0000256" key="11">
    <source>
        <dbReference type="ARBA" id="ARBA00022989"/>
    </source>
</evidence>
<gene>
    <name evidence="21" type="ORF">BS639_05170</name>
</gene>
<dbReference type="Gene3D" id="3.30.450.20">
    <property type="entry name" value="PAS domain"/>
    <property type="match status" value="1"/>
</dbReference>
<dbReference type="InterPro" id="IPR008207">
    <property type="entry name" value="Sig_transdc_His_kin_Hpt_dom"/>
</dbReference>
<comment type="subcellular location">
    <subcellularLocation>
        <location evidence="2">Cell inner membrane</location>
        <topology evidence="2">Multi-pass membrane protein</topology>
    </subcellularLocation>
</comment>
<dbReference type="RefSeq" id="WP_084982411.1">
    <property type="nucleotide sequence ID" value="NZ_CBCSCF010000011.1"/>
</dbReference>
<dbReference type="InterPro" id="IPR011006">
    <property type="entry name" value="CheY-like_superfamily"/>
</dbReference>
<keyword evidence="12" id="KW-0902">Two-component regulatory system</keyword>
<evidence type="ECO:0000256" key="9">
    <source>
        <dbReference type="ARBA" id="ARBA00022777"/>
    </source>
</evidence>
<dbReference type="Gene3D" id="3.40.190.10">
    <property type="entry name" value="Periplasmic binding protein-like II"/>
    <property type="match status" value="2"/>
</dbReference>
<keyword evidence="5" id="KW-0997">Cell inner membrane</keyword>
<dbReference type="PROSITE" id="PS50894">
    <property type="entry name" value="HPT"/>
    <property type="match status" value="1"/>
</dbReference>
<keyword evidence="9" id="KW-0418">Kinase</keyword>
<evidence type="ECO:0000256" key="6">
    <source>
        <dbReference type="ARBA" id="ARBA00022553"/>
    </source>
</evidence>
<evidence type="ECO:0000313" key="21">
    <source>
        <dbReference type="EMBL" id="ORJ22238.1"/>
    </source>
</evidence>
<feature type="transmembrane region" description="Helical" evidence="16">
    <location>
        <begin position="268"/>
        <end position="288"/>
    </location>
</feature>
<dbReference type="SUPFAM" id="SSF47384">
    <property type="entry name" value="Homodimeric domain of signal transducing histidine kinase"/>
    <property type="match status" value="1"/>
</dbReference>
<dbReference type="CDD" id="cd16922">
    <property type="entry name" value="HATPase_EvgS-ArcB-TorS-like"/>
    <property type="match status" value="1"/>
</dbReference>
<comment type="caution">
    <text evidence="21">The sequence shown here is derived from an EMBL/GenBank/DDBJ whole genome shotgun (WGS) entry which is preliminary data.</text>
</comment>
<protein>
    <recommendedName>
        <fullName evidence="3">histidine kinase</fullName>
        <ecNumber evidence="3">2.7.13.3</ecNumber>
    </recommendedName>
</protein>
<dbReference type="InterPro" id="IPR036641">
    <property type="entry name" value="HPT_dom_sf"/>
</dbReference>
<dbReference type="PANTHER" id="PTHR43047">
    <property type="entry name" value="TWO-COMPONENT HISTIDINE PROTEIN KINASE"/>
    <property type="match status" value="1"/>
</dbReference>
<dbReference type="Gene3D" id="1.20.120.160">
    <property type="entry name" value="HPT domain"/>
    <property type="match status" value="1"/>
</dbReference>
<dbReference type="InterPro" id="IPR003594">
    <property type="entry name" value="HATPase_dom"/>
</dbReference>
<keyword evidence="6 15" id="KW-0597">Phosphoprotein</keyword>
<dbReference type="Pfam" id="PF00512">
    <property type="entry name" value="HisKA"/>
    <property type="match status" value="1"/>
</dbReference>
<evidence type="ECO:0000256" key="1">
    <source>
        <dbReference type="ARBA" id="ARBA00000085"/>
    </source>
</evidence>
<dbReference type="InterPro" id="IPR036097">
    <property type="entry name" value="HisK_dim/P_sf"/>
</dbReference>
<dbReference type="PROSITE" id="PS50110">
    <property type="entry name" value="RESPONSE_REGULATORY"/>
    <property type="match status" value="1"/>
</dbReference>
<dbReference type="SMART" id="SM00448">
    <property type="entry name" value="REC"/>
    <property type="match status" value="1"/>
</dbReference>
<dbReference type="SUPFAM" id="SSF55785">
    <property type="entry name" value="PYP-like sensor domain (PAS domain)"/>
    <property type="match status" value="1"/>
</dbReference>
<dbReference type="Gene3D" id="1.10.287.130">
    <property type="match status" value="1"/>
</dbReference>
<feature type="domain" description="Response regulatory" evidence="19">
    <location>
        <begin position="681"/>
        <end position="802"/>
    </location>
</feature>
<dbReference type="SMART" id="SM00387">
    <property type="entry name" value="HATPase_c"/>
    <property type="match status" value="1"/>
</dbReference>
<evidence type="ECO:0000256" key="8">
    <source>
        <dbReference type="ARBA" id="ARBA00022692"/>
    </source>
</evidence>
<dbReference type="InterPro" id="IPR035965">
    <property type="entry name" value="PAS-like_dom_sf"/>
</dbReference>
<dbReference type="PROSITE" id="PS50109">
    <property type="entry name" value="HIS_KIN"/>
    <property type="match status" value="1"/>
</dbReference>
<evidence type="ECO:0000256" key="3">
    <source>
        <dbReference type="ARBA" id="ARBA00012438"/>
    </source>
</evidence>